<evidence type="ECO:0000313" key="1">
    <source>
        <dbReference type="EMBL" id="KEH31525.1"/>
    </source>
</evidence>
<reference evidence="2" key="3">
    <citation type="submission" date="2015-04" db="UniProtKB">
        <authorList>
            <consortium name="EnsemblPlants"/>
        </authorList>
    </citation>
    <scope>IDENTIFICATION</scope>
    <source>
        <strain evidence="2">cv. Jemalong A17</strain>
    </source>
</reference>
<keyword evidence="3" id="KW-1185">Reference proteome</keyword>
<accession>A0A072V085</accession>
<dbReference type="EnsemblPlants" id="KEH31525">
    <property type="protein sequence ID" value="KEH31525"/>
    <property type="gene ID" value="MTR_4g095680"/>
</dbReference>
<evidence type="ECO:0000313" key="2">
    <source>
        <dbReference type="EnsemblPlants" id="KEH31525"/>
    </source>
</evidence>
<dbReference type="AlphaFoldDB" id="A0A072V085"/>
<gene>
    <name evidence="1" type="ordered locus">MTR_4g095680</name>
</gene>
<reference evidence="1 3" key="2">
    <citation type="journal article" date="2014" name="BMC Genomics">
        <title>An improved genome release (version Mt4.0) for the model legume Medicago truncatula.</title>
        <authorList>
            <person name="Tang H."/>
            <person name="Krishnakumar V."/>
            <person name="Bidwell S."/>
            <person name="Rosen B."/>
            <person name="Chan A."/>
            <person name="Zhou S."/>
            <person name="Gentzbittel L."/>
            <person name="Childs K.L."/>
            <person name="Yandell M."/>
            <person name="Gundlach H."/>
            <person name="Mayer K.F."/>
            <person name="Schwartz D.C."/>
            <person name="Town C.D."/>
        </authorList>
    </citation>
    <scope>GENOME REANNOTATION</scope>
    <source>
        <strain evidence="1">A17</strain>
        <strain evidence="2 3">cv. Jemalong A17</strain>
    </source>
</reference>
<dbReference type="EMBL" id="CM001220">
    <property type="protein sequence ID" value="KEH31525.1"/>
    <property type="molecule type" value="Genomic_DNA"/>
</dbReference>
<dbReference type="HOGENOM" id="CLU_2593402_0_0_1"/>
<dbReference type="Proteomes" id="UP000002051">
    <property type="component" value="Chromosome 4"/>
</dbReference>
<name>A0A072V085_MEDTR</name>
<sequence length="80" mass="9281">MLPRLKCKTNDDAEGCGMLCLRHCLFPMKESGWMVKRKESFLEGGLPWFGCSVKEEGNNGFCETHNQNLFRLIMERKHCL</sequence>
<protein>
    <submittedName>
        <fullName evidence="1 2">Uncharacterized protein</fullName>
    </submittedName>
</protein>
<reference evidence="1 3" key="1">
    <citation type="journal article" date="2011" name="Nature">
        <title>The Medicago genome provides insight into the evolution of rhizobial symbioses.</title>
        <authorList>
            <person name="Young N.D."/>
            <person name="Debelle F."/>
            <person name="Oldroyd G.E."/>
            <person name="Geurts R."/>
            <person name="Cannon S.B."/>
            <person name="Udvardi M.K."/>
            <person name="Benedito V.A."/>
            <person name="Mayer K.F."/>
            <person name="Gouzy J."/>
            <person name="Schoof H."/>
            <person name="Van de Peer Y."/>
            <person name="Proost S."/>
            <person name="Cook D.R."/>
            <person name="Meyers B.C."/>
            <person name="Spannagl M."/>
            <person name="Cheung F."/>
            <person name="De Mita S."/>
            <person name="Krishnakumar V."/>
            <person name="Gundlach H."/>
            <person name="Zhou S."/>
            <person name="Mudge J."/>
            <person name="Bharti A.K."/>
            <person name="Murray J.D."/>
            <person name="Naoumkina M.A."/>
            <person name="Rosen B."/>
            <person name="Silverstein K.A."/>
            <person name="Tang H."/>
            <person name="Rombauts S."/>
            <person name="Zhao P.X."/>
            <person name="Zhou P."/>
            <person name="Barbe V."/>
            <person name="Bardou P."/>
            <person name="Bechner M."/>
            <person name="Bellec A."/>
            <person name="Berger A."/>
            <person name="Berges H."/>
            <person name="Bidwell S."/>
            <person name="Bisseling T."/>
            <person name="Choisne N."/>
            <person name="Couloux A."/>
            <person name="Denny R."/>
            <person name="Deshpande S."/>
            <person name="Dai X."/>
            <person name="Doyle J.J."/>
            <person name="Dudez A.M."/>
            <person name="Farmer A.D."/>
            <person name="Fouteau S."/>
            <person name="Franken C."/>
            <person name="Gibelin C."/>
            <person name="Gish J."/>
            <person name="Goldstein S."/>
            <person name="Gonzalez A.J."/>
            <person name="Green P.J."/>
            <person name="Hallab A."/>
            <person name="Hartog M."/>
            <person name="Hua A."/>
            <person name="Humphray S.J."/>
            <person name="Jeong D.H."/>
            <person name="Jing Y."/>
            <person name="Jocker A."/>
            <person name="Kenton S.M."/>
            <person name="Kim D.J."/>
            <person name="Klee K."/>
            <person name="Lai H."/>
            <person name="Lang C."/>
            <person name="Lin S."/>
            <person name="Macmil S.L."/>
            <person name="Magdelenat G."/>
            <person name="Matthews L."/>
            <person name="McCorrison J."/>
            <person name="Monaghan E.L."/>
            <person name="Mun J.H."/>
            <person name="Najar F.Z."/>
            <person name="Nicholson C."/>
            <person name="Noirot C."/>
            <person name="O'Bleness M."/>
            <person name="Paule C.R."/>
            <person name="Poulain J."/>
            <person name="Prion F."/>
            <person name="Qin B."/>
            <person name="Qu C."/>
            <person name="Retzel E.F."/>
            <person name="Riddle C."/>
            <person name="Sallet E."/>
            <person name="Samain S."/>
            <person name="Samson N."/>
            <person name="Sanders I."/>
            <person name="Saurat O."/>
            <person name="Scarpelli C."/>
            <person name="Schiex T."/>
            <person name="Segurens B."/>
            <person name="Severin A.J."/>
            <person name="Sherrier D.J."/>
            <person name="Shi R."/>
            <person name="Sims S."/>
            <person name="Singer S.R."/>
            <person name="Sinharoy S."/>
            <person name="Sterck L."/>
            <person name="Viollet A."/>
            <person name="Wang B.B."/>
            <person name="Wang K."/>
            <person name="Wang M."/>
            <person name="Wang X."/>
            <person name="Warfsmann J."/>
            <person name="Weissenbach J."/>
            <person name="White D.D."/>
            <person name="White J.D."/>
            <person name="Wiley G.B."/>
            <person name="Wincker P."/>
            <person name="Xing Y."/>
            <person name="Yang L."/>
            <person name="Yao Z."/>
            <person name="Ying F."/>
            <person name="Zhai J."/>
            <person name="Zhou L."/>
            <person name="Zuber A."/>
            <person name="Denarie J."/>
            <person name="Dixon R.A."/>
            <person name="May G.D."/>
            <person name="Schwartz D.C."/>
            <person name="Rogers J."/>
            <person name="Quetier F."/>
            <person name="Town C.D."/>
            <person name="Roe B.A."/>
        </authorList>
    </citation>
    <scope>NUCLEOTIDE SEQUENCE [LARGE SCALE GENOMIC DNA]</scope>
    <source>
        <strain evidence="1">A17</strain>
        <strain evidence="2 3">cv. Jemalong A17</strain>
    </source>
</reference>
<evidence type="ECO:0000313" key="3">
    <source>
        <dbReference type="Proteomes" id="UP000002051"/>
    </source>
</evidence>
<organism evidence="1 3">
    <name type="scientific">Medicago truncatula</name>
    <name type="common">Barrel medic</name>
    <name type="synonym">Medicago tribuloides</name>
    <dbReference type="NCBI Taxonomy" id="3880"/>
    <lineage>
        <taxon>Eukaryota</taxon>
        <taxon>Viridiplantae</taxon>
        <taxon>Streptophyta</taxon>
        <taxon>Embryophyta</taxon>
        <taxon>Tracheophyta</taxon>
        <taxon>Spermatophyta</taxon>
        <taxon>Magnoliopsida</taxon>
        <taxon>eudicotyledons</taxon>
        <taxon>Gunneridae</taxon>
        <taxon>Pentapetalae</taxon>
        <taxon>rosids</taxon>
        <taxon>fabids</taxon>
        <taxon>Fabales</taxon>
        <taxon>Fabaceae</taxon>
        <taxon>Papilionoideae</taxon>
        <taxon>50 kb inversion clade</taxon>
        <taxon>NPAAA clade</taxon>
        <taxon>Hologalegina</taxon>
        <taxon>IRL clade</taxon>
        <taxon>Trifolieae</taxon>
        <taxon>Medicago</taxon>
    </lineage>
</organism>
<proteinExistence type="predicted"/>